<name>A0A542YNU7_9MICO</name>
<dbReference type="Proteomes" id="UP000319516">
    <property type="component" value="Unassembled WGS sequence"/>
</dbReference>
<dbReference type="EMBL" id="VFOP01000001">
    <property type="protein sequence ID" value="TQL49785.1"/>
    <property type="molecule type" value="Genomic_DNA"/>
</dbReference>
<dbReference type="AlphaFoldDB" id="A0A542YNU7"/>
<dbReference type="SUPFAM" id="SSF47090">
    <property type="entry name" value="PGBD-like"/>
    <property type="match status" value="1"/>
</dbReference>
<dbReference type="Pfam" id="PF01471">
    <property type="entry name" value="PG_binding_1"/>
    <property type="match status" value="1"/>
</dbReference>
<proteinExistence type="predicted"/>
<gene>
    <name evidence="3" type="ORF">FB467_0878</name>
</gene>
<keyword evidence="4" id="KW-1185">Reference proteome</keyword>
<evidence type="ECO:0000313" key="3">
    <source>
        <dbReference type="EMBL" id="TQL49785.1"/>
    </source>
</evidence>
<reference evidence="3 4" key="1">
    <citation type="submission" date="2019-06" db="EMBL/GenBank/DDBJ databases">
        <title>Sequencing the genomes of 1000 actinobacteria strains.</title>
        <authorList>
            <person name="Klenk H.-P."/>
        </authorList>
    </citation>
    <scope>NUCLEOTIDE SEQUENCE [LARGE SCALE GENOMIC DNA]</scope>
    <source>
        <strain evidence="3 4">DSM 12335</strain>
    </source>
</reference>
<comment type="caution">
    <text evidence="3">The sequence shown here is derived from an EMBL/GenBank/DDBJ whole genome shotgun (WGS) entry which is preliminary data.</text>
</comment>
<organism evidence="3 4">
    <name type="scientific">Ornithinicoccus hortensis</name>
    <dbReference type="NCBI Taxonomy" id="82346"/>
    <lineage>
        <taxon>Bacteria</taxon>
        <taxon>Bacillati</taxon>
        <taxon>Actinomycetota</taxon>
        <taxon>Actinomycetes</taxon>
        <taxon>Micrococcales</taxon>
        <taxon>Intrasporangiaceae</taxon>
        <taxon>Ornithinicoccus</taxon>
    </lineage>
</organism>
<feature type="region of interest" description="Disordered" evidence="1">
    <location>
        <begin position="300"/>
        <end position="330"/>
    </location>
</feature>
<dbReference type="InterPro" id="IPR036366">
    <property type="entry name" value="PGBDSf"/>
</dbReference>
<protein>
    <submittedName>
        <fullName evidence="3">Putative peptidoglycan binding protein</fullName>
    </submittedName>
</protein>
<dbReference type="InterPro" id="IPR002477">
    <property type="entry name" value="Peptidoglycan-bd-like"/>
</dbReference>
<dbReference type="Gene3D" id="1.10.101.10">
    <property type="entry name" value="PGBD-like superfamily/PGBD"/>
    <property type="match status" value="1"/>
</dbReference>
<accession>A0A542YNU7</accession>
<evidence type="ECO:0000259" key="2">
    <source>
        <dbReference type="Pfam" id="PF01471"/>
    </source>
</evidence>
<sequence>MVSESSVGRSLPLSTTLRQPAVMVAGNGLSGVVTGVSPGAVDVGDVVYVVAGVPVRAVEGSVPFWRDLEREVEGEDVTQLQGALIELGFLEGVADGEFGAGTERAVKAWQKDLGLRETGTVPLGEVVAAPELPTVVQLGESIVVGGTVSGGEEAVLAPTGEQEFVLVVTQEQARLIPAEATVRVTWQETVWEAVIAGSSQDEFGSTEFELTGPDGGPVCGGECGTLPGDAQVTLRSEVVVVPEVSGPALPAAAVQTRADGTAYVVTEEGEVEVTVRGSGGGVAIVDGVAEGTRVQVLAEAEGGVGQQPAPAPVPGDTTGPEDSAVTSGGG</sequence>
<evidence type="ECO:0000313" key="4">
    <source>
        <dbReference type="Proteomes" id="UP000319516"/>
    </source>
</evidence>
<evidence type="ECO:0000256" key="1">
    <source>
        <dbReference type="SAM" id="MobiDB-lite"/>
    </source>
</evidence>
<feature type="domain" description="Peptidoglycan binding-like" evidence="2">
    <location>
        <begin position="74"/>
        <end position="120"/>
    </location>
</feature>
<dbReference type="InterPro" id="IPR036365">
    <property type="entry name" value="PGBD-like_sf"/>
</dbReference>